<comment type="caution">
    <text evidence="1">The sequence shown here is derived from an EMBL/GenBank/DDBJ whole genome shotgun (WGS) entry which is preliminary data.</text>
</comment>
<gene>
    <name evidence="1" type="ORF">F4557_005568</name>
</gene>
<organism evidence="1 2">
    <name type="scientific">Actinomadura livida</name>
    <dbReference type="NCBI Taxonomy" id="79909"/>
    <lineage>
        <taxon>Bacteria</taxon>
        <taxon>Bacillati</taxon>
        <taxon>Actinomycetota</taxon>
        <taxon>Actinomycetes</taxon>
        <taxon>Streptosporangiales</taxon>
        <taxon>Thermomonosporaceae</taxon>
        <taxon>Actinomadura</taxon>
    </lineage>
</organism>
<dbReference type="AlphaFoldDB" id="A0A7W7IHK5"/>
<dbReference type="Gene3D" id="3.90.1570.10">
    <property type="entry name" value="tt1808, chain A"/>
    <property type="match status" value="1"/>
</dbReference>
<accession>A0A7W7IHK5</accession>
<dbReference type="InterPro" id="IPR012296">
    <property type="entry name" value="Nuclease_put_TT1808"/>
</dbReference>
<dbReference type="RefSeq" id="WP_184887414.1">
    <property type="nucleotide sequence ID" value="NZ_BAAAHD010000052.1"/>
</dbReference>
<proteinExistence type="predicted"/>
<dbReference type="EMBL" id="JACHMV010000001">
    <property type="protein sequence ID" value="MBB4777150.1"/>
    <property type="molecule type" value="Genomic_DNA"/>
</dbReference>
<sequence>MSEDTLSAMWMRGEVDDLLDLPFEGMRVEIIGGQIVVSPAPNVAHAGILSDISAALTAMSMKDPEYPWMSTKVVNLYRQTVNKFCIPDRSIGAYLHQESWEFGETVQLPEPFNVEIETSRWRPWK</sequence>
<evidence type="ECO:0000313" key="2">
    <source>
        <dbReference type="Proteomes" id="UP000549343"/>
    </source>
</evidence>
<name>A0A7W7IHK5_9ACTN</name>
<dbReference type="Proteomes" id="UP000549343">
    <property type="component" value="Unassembled WGS sequence"/>
</dbReference>
<evidence type="ECO:0000313" key="1">
    <source>
        <dbReference type="EMBL" id="MBB4777150.1"/>
    </source>
</evidence>
<reference evidence="1 2" key="1">
    <citation type="submission" date="2020-08" db="EMBL/GenBank/DDBJ databases">
        <title>Sequencing the genomes of 1000 actinobacteria strains.</title>
        <authorList>
            <person name="Klenk H.-P."/>
        </authorList>
    </citation>
    <scope>NUCLEOTIDE SEQUENCE [LARGE SCALE GENOMIC DNA]</scope>
    <source>
        <strain evidence="1 2">DSM 44772</strain>
    </source>
</reference>
<protein>
    <submittedName>
        <fullName evidence="1">Uncharacterized protein</fullName>
    </submittedName>
</protein>